<evidence type="ECO:0000313" key="2">
    <source>
        <dbReference type="Proteomes" id="UP000499080"/>
    </source>
</evidence>
<keyword evidence="2" id="KW-1185">Reference proteome</keyword>
<dbReference type="EMBL" id="BGPR01000001">
    <property type="protein sequence ID" value="GBL72476.1"/>
    <property type="molecule type" value="Genomic_DNA"/>
</dbReference>
<reference evidence="1 2" key="1">
    <citation type="journal article" date="2019" name="Sci. Rep.">
        <title>Orb-weaving spider Araneus ventricosus genome elucidates the spidroin gene catalogue.</title>
        <authorList>
            <person name="Kono N."/>
            <person name="Nakamura H."/>
            <person name="Ohtoshi R."/>
            <person name="Moran D.A.P."/>
            <person name="Shinohara A."/>
            <person name="Yoshida Y."/>
            <person name="Fujiwara M."/>
            <person name="Mori M."/>
            <person name="Tomita M."/>
            <person name="Arakawa K."/>
        </authorList>
    </citation>
    <scope>NUCLEOTIDE SEQUENCE [LARGE SCALE GENOMIC DNA]</scope>
</reference>
<comment type="caution">
    <text evidence="1">The sequence shown here is derived from an EMBL/GenBank/DDBJ whole genome shotgun (WGS) entry which is preliminary data.</text>
</comment>
<dbReference type="AlphaFoldDB" id="A0A4Y1ZZJ2"/>
<protein>
    <submittedName>
        <fullName evidence="1">Uncharacterized protein</fullName>
    </submittedName>
</protein>
<name>A0A4Y1ZZJ2_ARAVE</name>
<accession>A0A4Y1ZZJ2</accession>
<proteinExistence type="predicted"/>
<sequence>MVFKKTSPPTNPTFTSGLSFFPTPLNRLRILTLGRCSGFERVLPFFPCSVWAGDFFTGSPENLSHCHRPPKPPRGSDPTAVINPFSALEAHVGGRAMNLDWIHVDDVV</sequence>
<evidence type="ECO:0000313" key="1">
    <source>
        <dbReference type="EMBL" id="GBL72476.1"/>
    </source>
</evidence>
<dbReference type="Proteomes" id="UP000499080">
    <property type="component" value="Unassembled WGS sequence"/>
</dbReference>
<gene>
    <name evidence="1" type="ORF">AVEN_115391_1</name>
</gene>
<organism evidence="1 2">
    <name type="scientific">Araneus ventricosus</name>
    <name type="common">Orbweaver spider</name>
    <name type="synonym">Epeira ventricosa</name>
    <dbReference type="NCBI Taxonomy" id="182803"/>
    <lineage>
        <taxon>Eukaryota</taxon>
        <taxon>Metazoa</taxon>
        <taxon>Ecdysozoa</taxon>
        <taxon>Arthropoda</taxon>
        <taxon>Chelicerata</taxon>
        <taxon>Arachnida</taxon>
        <taxon>Araneae</taxon>
        <taxon>Araneomorphae</taxon>
        <taxon>Entelegynae</taxon>
        <taxon>Araneoidea</taxon>
        <taxon>Araneidae</taxon>
        <taxon>Araneus</taxon>
    </lineage>
</organism>